<evidence type="ECO:0000256" key="1">
    <source>
        <dbReference type="SAM" id="MobiDB-lite"/>
    </source>
</evidence>
<evidence type="ECO:0000313" key="3">
    <source>
        <dbReference type="Proteomes" id="UP001059475"/>
    </source>
</evidence>
<keyword evidence="3" id="KW-1185">Reference proteome</keyword>
<feature type="compositionally biased region" description="Basic residues" evidence="1">
    <location>
        <begin position="76"/>
        <end position="90"/>
    </location>
</feature>
<protein>
    <submittedName>
        <fullName evidence="2">Uncharacterized protein</fullName>
    </submittedName>
</protein>
<dbReference type="Proteomes" id="UP001059475">
    <property type="component" value="Chromosome"/>
</dbReference>
<dbReference type="EMBL" id="CP101114">
    <property type="protein sequence ID" value="UTO29332.1"/>
    <property type="molecule type" value="Genomic_DNA"/>
</dbReference>
<gene>
    <name evidence="2" type="ORF">NMK50_01110</name>
</gene>
<feature type="region of interest" description="Disordered" evidence="1">
    <location>
        <begin position="71"/>
        <end position="101"/>
    </location>
</feature>
<name>A0ABY5EVK1_9HYPH</name>
<organism evidence="2 3">
    <name type="scientific">Bartonella harrusi</name>
    <dbReference type="NCBI Taxonomy" id="2961895"/>
    <lineage>
        <taxon>Bacteria</taxon>
        <taxon>Pseudomonadati</taxon>
        <taxon>Pseudomonadota</taxon>
        <taxon>Alphaproteobacteria</taxon>
        <taxon>Hyphomicrobiales</taxon>
        <taxon>Bartonellaceae</taxon>
        <taxon>Bartonella</taxon>
    </lineage>
</organism>
<dbReference type="RefSeq" id="WP_254771143.1">
    <property type="nucleotide sequence ID" value="NZ_CP101114.1"/>
</dbReference>
<sequence>MNLKYFITAFATFFSISVAQGGLMTVQKQLQEISSAVFSNEQSSNTLSEVFQAKFSCLDNDQQQRAVELVPVSSSVKKRRSPGSGKKRGRPSLFTRGPMSF</sequence>
<evidence type="ECO:0000313" key="2">
    <source>
        <dbReference type="EMBL" id="UTO29332.1"/>
    </source>
</evidence>
<proteinExistence type="predicted"/>
<accession>A0ABY5EVK1</accession>
<reference evidence="2" key="1">
    <citation type="submission" date="2022-07" db="EMBL/GenBank/DDBJ databases">
        <title>First report of Bartonella spp. in marsupials in Brazil, with a description of Bartonella harrusi sp. nov. and new proposal for taxonomic reclassification of species of the genus Bartonella.</title>
        <authorList>
            <person name="Amaral R.B."/>
        </authorList>
    </citation>
    <scope>NUCLEOTIDE SEQUENCE</scope>
    <source>
        <strain evidence="2">117A</strain>
    </source>
</reference>